<proteinExistence type="predicted"/>
<dbReference type="Pfam" id="PF00226">
    <property type="entry name" value="DnaJ"/>
    <property type="match status" value="1"/>
</dbReference>
<evidence type="ECO:0000313" key="5">
    <source>
        <dbReference type="Proteomes" id="UP001178288"/>
    </source>
</evidence>
<gene>
    <name evidence="4" type="ORF">QNH39_11790</name>
</gene>
<evidence type="ECO:0000256" key="2">
    <source>
        <dbReference type="ARBA" id="ARBA00023016"/>
    </source>
</evidence>
<organism evidence="4 5">
    <name type="scientific">Neobacillus novalis</name>
    <dbReference type="NCBI Taxonomy" id="220687"/>
    <lineage>
        <taxon>Bacteria</taxon>
        <taxon>Bacillati</taxon>
        <taxon>Bacillota</taxon>
        <taxon>Bacilli</taxon>
        <taxon>Bacillales</taxon>
        <taxon>Bacillaceae</taxon>
        <taxon>Neobacillus</taxon>
    </lineage>
</organism>
<dbReference type="InterPro" id="IPR036869">
    <property type="entry name" value="J_dom_sf"/>
</dbReference>
<accession>A0AA95MR63</accession>
<sequence length="172" mass="20176">MLNVKEVTDHLKDLEITDSEQIVIRWILEGKIKAKRTKNLNIDYIIKPGDLAAFILKMQIEKKSKQFGVDYQQWEKTFHENQILKEEIEELKSIIRIEQSKVRGLKKMLTAEYALSESPPFTYTTFLGLDPDADKALIKKEFKKLLKALHPDRGGDERLFKVFYEQYRKSGV</sequence>
<dbReference type="CDD" id="cd06257">
    <property type="entry name" value="DnaJ"/>
    <property type="match status" value="1"/>
</dbReference>
<evidence type="ECO:0000256" key="1">
    <source>
        <dbReference type="ARBA" id="ARBA00022705"/>
    </source>
</evidence>
<keyword evidence="1" id="KW-0235">DNA replication</keyword>
<dbReference type="InterPro" id="IPR001623">
    <property type="entry name" value="DnaJ_domain"/>
</dbReference>
<dbReference type="GO" id="GO:0006260">
    <property type="term" value="P:DNA replication"/>
    <property type="evidence" value="ECO:0007669"/>
    <property type="project" value="UniProtKB-KW"/>
</dbReference>
<evidence type="ECO:0000313" key="4">
    <source>
        <dbReference type="EMBL" id="WHY88471.1"/>
    </source>
</evidence>
<protein>
    <submittedName>
        <fullName evidence="4">J domain-containing protein</fullName>
    </submittedName>
</protein>
<dbReference type="PROSITE" id="PS50076">
    <property type="entry name" value="DNAJ_2"/>
    <property type="match status" value="1"/>
</dbReference>
<feature type="domain" description="J" evidence="3">
    <location>
        <begin position="122"/>
        <end position="172"/>
    </location>
</feature>
<dbReference type="EMBL" id="CP126114">
    <property type="protein sequence ID" value="WHY88471.1"/>
    <property type="molecule type" value="Genomic_DNA"/>
</dbReference>
<dbReference type="AlphaFoldDB" id="A0AA95MR63"/>
<name>A0AA95MR63_9BACI</name>
<keyword evidence="5" id="KW-1185">Reference proteome</keyword>
<dbReference type="RefSeq" id="WP_066086420.1">
    <property type="nucleotide sequence ID" value="NZ_CP126114.1"/>
</dbReference>
<dbReference type="SUPFAM" id="SSF46565">
    <property type="entry name" value="Chaperone J-domain"/>
    <property type="match status" value="1"/>
</dbReference>
<reference evidence="4" key="1">
    <citation type="submission" date="2023-05" db="EMBL/GenBank/DDBJ databases">
        <title>Comparative genomics of Bacillaceae isolates and their secondary metabolite potential.</title>
        <authorList>
            <person name="Song L."/>
            <person name="Nielsen L.J."/>
            <person name="Mohite O."/>
            <person name="Xu X."/>
            <person name="Weber T."/>
            <person name="Kovacs A.T."/>
        </authorList>
    </citation>
    <scope>NUCLEOTIDE SEQUENCE</scope>
    <source>
        <strain evidence="4">XLM17</strain>
    </source>
</reference>
<evidence type="ECO:0000259" key="3">
    <source>
        <dbReference type="PROSITE" id="PS50076"/>
    </source>
</evidence>
<dbReference type="Gene3D" id="1.10.287.110">
    <property type="entry name" value="DnaJ domain"/>
    <property type="match status" value="1"/>
</dbReference>
<dbReference type="KEGG" id="nnv:QNH39_11790"/>
<keyword evidence="2" id="KW-0346">Stress response</keyword>
<dbReference type="Proteomes" id="UP001178288">
    <property type="component" value="Chromosome"/>
</dbReference>